<dbReference type="Proteomes" id="UP000185124">
    <property type="component" value="Unassembled WGS sequence"/>
</dbReference>
<dbReference type="EMBL" id="FSQT01000001">
    <property type="protein sequence ID" value="SIM47807.1"/>
    <property type="molecule type" value="Genomic_DNA"/>
</dbReference>
<reference evidence="3" key="1">
    <citation type="submission" date="2016-12" db="EMBL/GenBank/DDBJ databases">
        <authorList>
            <person name="Varghese N."/>
            <person name="Submissions S."/>
        </authorList>
    </citation>
    <scope>NUCLEOTIDE SEQUENCE [LARGE SCALE GENOMIC DNA]</scope>
    <source>
        <strain evidence="3">DSM 45599</strain>
    </source>
</reference>
<gene>
    <name evidence="2" type="ORF">SAMN04489832_0176</name>
</gene>
<accession>A0A1N5THY2</accession>
<proteinExistence type="predicted"/>
<feature type="compositionally biased region" description="Basic and acidic residues" evidence="1">
    <location>
        <begin position="59"/>
        <end position="68"/>
    </location>
</feature>
<evidence type="ECO:0000256" key="1">
    <source>
        <dbReference type="SAM" id="MobiDB-lite"/>
    </source>
</evidence>
<evidence type="ECO:0000313" key="3">
    <source>
        <dbReference type="Proteomes" id="UP000185124"/>
    </source>
</evidence>
<feature type="compositionally biased region" description="Pro residues" evidence="1">
    <location>
        <begin position="46"/>
        <end position="56"/>
    </location>
</feature>
<feature type="region of interest" description="Disordered" evidence="1">
    <location>
        <begin position="22"/>
        <end position="94"/>
    </location>
</feature>
<feature type="compositionally biased region" description="Low complexity" evidence="1">
    <location>
        <begin position="81"/>
        <end position="94"/>
    </location>
</feature>
<evidence type="ECO:0000313" key="2">
    <source>
        <dbReference type="EMBL" id="SIM47807.1"/>
    </source>
</evidence>
<dbReference type="AlphaFoldDB" id="A0A1N5THY2"/>
<name>A0A1N5THY2_9ACTN</name>
<dbReference type="RefSeq" id="WP_074307909.1">
    <property type="nucleotide sequence ID" value="NZ_FSQT01000001.1"/>
</dbReference>
<sequence length="121" mass="12403">MARVISAWPAPALLLVVEMLTGGRPAGTPADSGKEVEEPPTSAPEDPGPVIAPPTSQPRADHRQDRPVKTPPAGNGTRPSAAARVLAARAADPTATVADIARRAGVTDRTARRHLNGTPVG</sequence>
<protein>
    <submittedName>
        <fullName evidence="2">Uncharacterized protein</fullName>
    </submittedName>
</protein>
<keyword evidence="3" id="KW-1185">Reference proteome</keyword>
<organism evidence="2 3">
    <name type="scientific">Micromonospora cremea</name>
    <dbReference type="NCBI Taxonomy" id="709881"/>
    <lineage>
        <taxon>Bacteria</taxon>
        <taxon>Bacillati</taxon>
        <taxon>Actinomycetota</taxon>
        <taxon>Actinomycetes</taxon>
        <taxon>Micromonosporales</taxon>
        <taxon>Micromonosporaceae</taxon>
        <taxon>Micromonospora</taxon>
    </lineage>
</organism>